<organism evidence="2 3">
    <name type="scientific">Coptotermes formosanus</name>
    <name type="common">Formosan subterranean termite</name>
    <dbReference type="NCBI Taxonomy" id="36987"/>
    <lineage>
        <taxon>Eukaryota</taxon>
        <taxon>Metazoa</taxon>
        <taxon>Ecdysozoa</taxon>
        <taxon>Arthropoda</taxon>
        <taxon>Hexapoda</taxon>
        <taxon>Insecta</taxon>
        <taxon>Pterygota</taxon>
        <taxon>Neoptera</taxon>
        <taxon>Polyneoptera</taxon>
        <taxon>Dictyoptera</taxon>
        <taxon>Blattodea</taxon>
        <taxon>Blattoidea</taxon>
        <taxon>Termitoidae</taxon>
        <taxon>Rhinotermitidae</taxon>
        <taxon>Coptotermes</taxon>
    </lineage>
</organism>
<dbReference type="OrthoDB" id="10051670at2759"/>
<feature type="transmembrane region" description="Helical" evidence="1">
    <location>
        <begin position="77"/>
        <end position="100"/>
    </location>
</feature>
<keyword evidence="3" id="KW-1185">Reference proteome</keyword>
<keyword evidence="1" id="KW-1133">Transmembrane helix</keyword>
<evidence type="ECO:0000313" key="3">
    <source>
        <dbReference type="Proteomes" id="UP000502823"/>
    </source>
</evidence>
<protein>
    <submittedName>
        <fullName evidence="2">Uncharacterized protein</fullName>
    </submittedName>
</protein>
<dbReference type="InParanoid" id="A0A6L2PGX9"/>
<reference evidence="3" key="1">
    <citation type="submission" date="2020-01" db="EMBL/GenBank/DDBJ databases">
        <title>Draft genome sequence of the Termite Coptotermes fromosanus.</title>
        <authorList>
            <person name="Itakura S."/>
            <person name="Yosikawa Y."/>
            <person name="Umezawa K."/>
        </authorList>
    </citation>
    <scope>NUCLEOTIDE SEQUENCE [LARGE SCALE GENOMIC DNA]</scope>
</reference>
<keyword evidence="1" id="KW-0472">Membrane</keyword>
<sequence>MPLTYTNFFGALLVYEFFKEAPYCAAFWCCMRQRQDIYAYGTLLGAAIFGLALWMNLESGFGEWVEKLELDAYYTGIYILIAAGVLIIIVSFLGCVSAFMEDRMILAIVRNYVAICYADASTC</sequence>
<evidence type="ECO:0000313" key="2">
    <source>
        <dbReference type="EMBL" id="GFG29347.1"/>
    </source>
</evidence>
<comment type="caution">
    <text evidence="2">The sequence shown here is derived from an EMBL/GenBank/DDBJ whole genome shotgun (WGS) entry which is preliminary data.</text>
</comment>
<name>A0A6L2PGX9_COPFO</name>
<dbReference type="EMBL" id="BLKM01006964">
    <property type="protein sequence ID" value="GFG29347.1"/>
    <property type="molecule type" value="Genomic_DNA"/>
</dbReference>
<feature type="transmembrane region" description="Helical" evidence="1">
    <location>
        <begin position="37"/>
        <end position="57"/>
    </location>
</feature>
<dbReference type="Proteomes" id="UP000502823">
    <property type="component" value="Unassembled WGS sequence"/>
</dbReference>
<accession>A0A6L2PGX9</accession>
<evidence type="ECO:0000256" key="1">
    <source>
        <dbReference type="SAM" id="Phobius"/>
    </source>
</evidence>
<dbReference type="AlphaFoldDB" id="A0A6L2PGX9"/>
<proteinExistence type="predicted"/>
<keyword evidence="1" id="KW-0812">Transmembrane</keyword>
<gene>
    <name evidence="2" type="ORF">Cfor_01233</name>
</gene>